<proteinExistence type="predicted"/>
<dbReference type="EMBL" id="CP022415">
    <property type="protein sequence ID" value="ASM72038.1"/>
    <property type="molecule type" value="Genomic_DNA"/>
</dbReference>
<sequence>MTQIKHGQFTFALGWSGIIHRQRLRKFDPVADIEAW</sequence>
<accession>A0A221JZ73</accession>
<name>A0A221JZ73_9RHOB</name>
<gene>
    <name evidence="1" type="ORF">SULPSESMR1_01216</name>
</gene>
<keyword evidence="2" id="KW-1185">Reference proteome</keyword>
<protein>
    <submittedName>
        <fullName evidence="1">Uncharacterized protein</fullName>
    </submittedName>
</protein>
<reference evidence="1 2" key="1">
    <citation type="submission" date="2017-07" db="EMBL/GenBank/DDBJ databases">
        <title>Genome Sequence of Sulfitobacter pseudonitzschiae Strain SMR1 Isolated from a culture of the Diatom Skeletonema marinoi.</title>
        <authorList>
            <person name="Topel M."/>
            <person name="Pinder M.I.M."/>
            <person name="Johansson O.N."/>
            <person name="Kourtchenko O."/>
            <person name="Godhe A."/>
            <person name="Clarke A.K."/>
        </authorList>
    </citation>
    <scope>NUCLEOTIDE SEQUENCE [LARGE SCALE GENOMIC DNA]</scope>
    <source>
        <strain evidence="1 2">SMR1</strain>
    </source>
</reference>
<evidence type="ECO:0000313" key="1">
    <source>
        <dbReference type="EMBL" id="ASM72038.1"/>
    </source>
</evidence>
<organism evidence="1 2">
    <name type="scientific">Pseudosulfitobacter pseudonitzschiae</name>
    <dbReference type="NCBI Taxonomy" id="1402135"/>
    <lineage>
        <taxon>Bacteria</taxon>
        <taxon>Pseudomonadati</taxon>
        <taxon>Pseudomonadota</taxon>
        <taxon>Alphaproteobacteria</taxon>
        <taxon>Rhodobacterales</taxon>
        <taxon>Roseobacteraceae</taxon>
        <taxon>Pseudosulfitobacter</taxon>
    </lineage>
</organism>
<dbReference type="AlphaFoldDB" id="A0A221JZ73"/>
<dbReference type="Proteomes" id="UP000199754">
    <property type="component" value="Chromosome"/>
</dbReference>
<evidence type="ECO:0000313" key="2">
    <source>
        <dbReference type="Proteomes" id="UP000199754"/>
    </source>
</evidence>
<dbReference type="KEGG" id="spse:SULPSESMR1_01216"/>